<proteinExistence type="predicted"/>
<sequence>MSEYLGWTERRPPFGVQKPPRDDILPGGPVTQSYENYVKNVFHPMNRTKHDSAQMAADHGVSASNMLKMERTLGKHALDDTMDSYSFDDNGLFLKTPLEALYSELGLNKSEHALYRQFPVYTPKQSSEYFAISHGADRRHDRHPAPLYSSYREQDDDEYAKNNRKTLIDYKDFDREKSQRYAYDGYMYSPLSPYLYKEHPYIRDQDTRIVGSNFVQVTSRPKDRFLEKIDQTLAEVRAMPRYT</sequence>
<protein>
    <submittedName>
        <fullName evidence="2">Uncharacterized protein</fullName>
    </submittedName>
</protein>
<organism evidence="2 3">
    <name type="scientific">Cylicocyclus nassatus</name>
    <name type="common">Nematode worm</name>
    <dbReference type="NCBI Taxonomy" id="53992"/>
    <lineage>
        <taxon>Eukaryota</taxon>
        <taxon>Metazoa</taxon>
        <taxon>Ecdysozoa</taxon>
        <taxon>Nematoda</taxon>
        <taxon>Chromadorea</taxon>
        <taxon>Rhabditida</taxon>
        <taxon>Rhabditina</taxon>
        <taxon>Rhabditomorpha</taxon>
        <taxon>Strongyloidea</taxon>
        <taxon>Strongylidae</taxon>
        <taxon>Cylicocyclus</taxon>
    </lineage>
</organism>
<evidence type="ECO:0000313" key="3">
    <source>
        <dbReference type="Proteomes" id="UP001176961"/>
    </source>
</evidence>
<dbReference type="EMBL" id="CATQJL010000223">
    <property type="protein sequence ID" value="CAJ0597478.1"/>
    <property type="molecule type" value="Genomic_DNA"/>
</dbReference>
<reference evidence="2" key="1">
    <citation type="submission" date="2023-07" db="EMBL/GenBank/DDBJ databases">
        <authorList>
            <consortium name="CYATHOMIX"/>
        </authorList>
    </citation>
    <scope>NUCLEOTIDE SEQUENCE</scope>
    <source>
        <strain evidence="2">N/A</strain>
    </source>
</reference>
<keyword evidence="3" id="KW-1185">Reference proteome</keyword>
<comment type="caution">
    <text evidence="2">The sequence shown here is derived from an EMBL/GenBank/DDBJ whole genome shotgun (WGS) entry which is preliminary data.</text>
</comment>
<evidence type="ECO:0000313" key="2">
    <source>
        <dbReference type="EMBL" id="CAJ0597478.1"/>
    </source>
</evidence>
<gene>
    <name evidence="2" type="ORF">CYNAS_LOCUS9461</name>
</gene>
<evidence type="ECO:0000256" key="1">
    <source>
        <dbReference type="SAM" id="MobiDB-lite"/>
    </source>
</evidence>
<accession>A0AA36GSJ0</accession>
<dbReference type="Proteomes" id="UP001176961">
    <property type="component" value="Unassembled WGS sequence"/>
</dbReference>
<name>A0AA36GSJ0_CYLNA</name>
<dbReference type="AlphaFoldDB" id="A0AA36GSJ0"/>
<feature type="region of interest" description="Disordered" evidence="1">
    <location>
        <begin position="1"/>
        <end position="29"/>
    </location>
</feature>